<proteinExistence type="inferred from homology"/>
<dbReference type="Gene3D" id="1.10.287.470">
    <property type="entry name" value="Helix hairpin bin"/>
    <property type="match status" value="1"/>
</dbReference>
<evidence type="ECO:0000313" key="7">
    <source>
        <dbReference type="Proteomes" id="UP000652567"/>
    </source>
</evidence>
<gene>
    <name evidence="6" type="ORF">C4F51_16575</name>
</gene>
<dbReference type="RefSeq" id="WP_193911639.1">
    <property type="nucleotide sequence ID" value="NZ_PRDL01000001.1"/>
</dbReference>
<sequence>MKNSISVKRLLPIGIVVLAVMVAVLWNQKTTADDAGFAWPAVKVATAVVEPRELTRYFSGVGELEAVRQVNISAEASGQVSAIEFSSGAAVEAGQLLVRLNDAVEQADLLRLQAHASNAESLYQRTASLHKTRVATREQLEQTAAERDMAVAAVAQARALLDRKSIRAPFKGVTGIRQMHEGQYINPGEAIVSLVDDSSLNVNFSLDEQSIATLAAGMNVELRIDVWPEDIFPAVITAIDPLINRSRMVQVQARVDNPQGRLRAGMFAHINVIREAGNSPLMIPETAITFTAYGETVFVVTENNGASQVKRVAVATGERAEGFVEISSGLQAGDRVVTSGQLRLSDGMVVDPSIVDSLAAALSAATGTP</sequence>
<keyword evidence="2" id="KW-0812">Transmembrane</keyword>
<dbReference type="Pfam" id="PF25917">
    <property type="entry name" value="BSH_RND"/>
    <property type="match status" value="1"/>
</dbReference>
<dbReference type="InterPro" id="IPR006143">
    <property type="entry name" value="RND_pump_MFP"/>
</dbReference>
<comment type="caution">
    <text evidence="6">The sequence shown here is derived from an EMBL/GenBank/DDBJ whole genome shotgun (WGS) entry which is preliminary data.</text>
</comment>
<evidence type="ECO:0000259" key="4">
    <source>
        <dbReference type="Pfam" id="PF25954"/>
    </source>
</evidence>
<dbReference type="AlphaFoldDB" id="A0A928V8E6"/>
<keyword evidence="2" id="KW-0472">Membrane</keyword>
<evidence type="ECO:0000259" key="3">
    <source>
        <dbReference type="Pfam" id="PF25917"/>
    </source>
</evidence>
<evidence type="ECO:0000256" key="2">
    <source>
        <dbReference type="SAM" id="Phobius"/>
    </source>
</evidence>
<dbReference type="NCBIfam" id="TIGR01730">
    <property type="entry name" value="RND_mfp"/>
    <property type="match status" value="1"/>
</dbReference>
<dbReference type="GO" id="GO:1990281">
    <property type="term" value="C:efflux pump complex"/>
    <property type="evidence" value="ECO:0007669"/>
    <property type="project" value="TreeGrafter"/>
</dbReference>
<dbReference type="Gene3D" id="2.40.420.20">
    <property type="match status" value="1"/>
</dbReference>
<feature type="transmembrane region" description="Helical" evidence="2">
    <location>
        <begin position="7"/>
        <end position="26"/>
    </location>
</feature>
<dbReference type="PANTHER" id="PTHR30469:SF29">
    <property type="entry name" value="BLR2860 PROTEIN"/>
    <property type="match status" value="1"/>
</dbReference>
<dbReference type="FunFam" id="2.40.30.170:FF:000010">
    <property type="entry name" value="Efflux RND transporter periplasmic adaptor subunit"/>
    <property type="match status" value="1"/>
</dbReference>
<dbReference type="EMBL" id="PRDL01000001">
    <property type="protein sequence ID" value="MBE8718791.1"/>
    <property type="molecule type" value="Genomic_DNA"/>
</dbReference>
<evidence type="ECO:0000256" key="1">
    <source>
        <dbReference type="ARBA" id="ARBA00009477"/>
    </source>
</evidence>
<dbReference type="Gene3D" id="2.40.50.100">
    <property type="match status" value="1"/>
</dbReference>
<accession>A0A928V8E6</accession>
<dbReference type="Proteomes" id="UP000652567">
    <property type="component" value="Unassembled WGS sequence"/>
</dbReference>
<protein>
    <submittedName>
        <fullName evidence="6">Efflux RND transporter periplasmic adaptor subunit</fullName>
    </submittedName>
</protein>
<dbReference type="Pfam" id="PF25989">
    <property type="entry name" value="YknX_C"/>
    <property type="match status" value="1"/>
</dbReference>
<keyword evidence="7" id="KW-1185">Reference proteome</keyword>
<dbReference type="Gene3D" id="2.40.30.170">
    <property type="match status" value="1"/>
</dbReference>
<feature type="domain" description="CusB-like beta-barrel" evidence="4">
    <location>
        <begin position="202"/>
        <end position="273"/>
    </location>
</feature>
<dbReference type="PANTHER" id="PTHR30469">
    <property type="entry name" value="MULTIDRUG RESISTANCE PROTEIN MDTA"/>
    <property type="match status" value="1"/>
</dbReference>
<dbReference type="InterPro" id="IPR058792">
    <property type="entry name" value="Beta-barrel_RND_2"/>
</dbReference>
<dbReference type="InterPro" id="IPR058637">
    <property type="entry name" value="YknX-like_C"/>
</dbReference>
<evidence type="ECO:0000313" key="6">
    <source>
        <dbReference type="EMBL" id="MBE8718791.1"/>
    </source>
</evidence>
<dbReference type="SUPFAM" id="SSF111369">
    <property type="entry name" value="HlyD-like secretion proteins"/>
    <property type="match status" value="1"/>
</dbReference>
<keyword evidence="2" id="KW-1133">Transmembrane helix</keyword>
<reference evidence="6" key="1">
    <citation type="submission" date="2018-07" db="EMBL/GenBank/DDBJ databases">
        <title>Genome assembly of strain Ka43.</title>
        <authorList>
            <person name="Kukolya J."/>
            <person name="Nagy I."/>
            <person name="Horvath B."/>
            <person name="Toth A."/>
        </authorList>
    </citation>
    <scope>NUCLEOTIDE SEQUENCE</scope>
    <source>
        <strain evidence="6">KB43</strain>
    </source>
</reference>
<feature type="domain" description="Multidrug resistance protein MdtA-like barrel-sandwich hybrid" evidence="3">
    <location>
        <begin position="68"/>
        <end position="193"/>
    </location>
</feature>
<name>A0A928V8E6_9GAMM</name>
<evidence type="ECO:0000259" key="5">
    <source>
        <dbReference type="Pfam" id="PF25989"/>
    </source>
</evidence>
<feature type="domain" description="YknX-like C-terminal permuted SH3-like" evidence="5">
    <location>
        <begin position="282"/>
        <end position="350"/>
    </location>
</feature>
<dbReference type="GO" id="GO:0015562">
    <property type="term" value="F:efflux transmembrane transporter activity"/>
    <property type="evidence" value="ECO:0007669"/>
    <property type="project" value="TreeGrafter"/>
</dbReference>
<dbReference type="Pfam" id="PF25954">
    <property type="entry name" value="Beta-barrel_RND_2"/>
    <property type="match status" value="1"/>
</dbReference>
<comment type="similarity">
    <text evidence="1">Belongs to the membrane fusion protein (MFP) (TC 8.A.1) family.</text>
</comment>
<dbReference type="InterPro" id="IPR058625">
    <property type="entry name" value="MdtA-like_BSH"/>
</dbReference>
<organism evidence="6 7">
    <name type="scientific">Cellvibrio polysaccharolyticus</name>
    <dbReference type="NCBI Taxonomy" id="2082724"/>
    <lineage>
        <taxon>Bacteria</taxon>
        <taxon>Pseudomonadati</taxon>
        <taxon>Pseudomonadota</taxon>
        <taxon>Gammaproteobacteria</taxon>
        <taxon>Cellvibrionales</taxon>
        <taxon>Cellvibrionaceae</taxon>
        <taxon>Cellvibrio</taxon>
    </lineage>
</organism>